<keyword evidence="5 9" id="KW-0812">Transmembrane</keyword>
<evidence type="ECO:0000256" key="4">
    <source>
        <dbReference type="ARBA" id="ARBA00022475"/>
    </source>
</evidence>
<dbReference type="InterPro" id="IPR020846">
    <property type="entry name" value="MFS_dom"/>
</dbReference>
<dbReference type="GO" id="GO:0005886">
    <property type="term" value="C:plasma membrane"/>
    <property type="evidence" value="ECO:0007669"/>
    <property type="project" value="UniProtKB-SubCell"/>
</dbReference>
<evidence type="ECO:0000256" key="1">
    <source>
        <dbReference type="ARBA" id="ARBA00004651"/>
    </source>
</evidence>
<dbReference type="PRINTS" id="PR01036">
    <property type="entry name" value="TCRTETB"/>
</dbReference>
<feature type="transmembrane region" description="Helical" evidence="9">
    <location>
        <begin position="492"/>
        <end position="511"/>
    </location>
</feature>
<dbReference type="PANTHER" id="PTHR23501:SF197">
    <property type="entry name" value="COMD"/>
    <property type="match status" value="1"/>
</dbReference>
<feature type="region of interest" description="Disordered" evidence="8">
    <location>
        <begin position="538"/>
        <end position="636"/>
    </location>
</feature>
<dbReference type="FunFam" id="1.20.1720.10:FF:000004">
    <property type="entry name" value="EmrB/QacA family drug resistance transporter"/>
    <property type="match status" value="1"/>
</dbReference>
<dbReference type="GO" id="GO:0022857">
    <property type="term" value="F:transmembrane transporter activity"/>
    <property type="evidence" value="ECO:0007669"/>
    <property type="project" value="InterPro"/>
</dbReference>
<evidence type="ECO:0000256" key="9">
    <source>
        <dbReference type="SAM" id="Phobius"/>
    </source>
</evidence>
<feature type="compositionally biased region" description="Basic residues" evidence="8">
    <location>
        <begin position="572"/>
        <end position="583"/>
    </location>
</feature>
<dbReference type="RefSeq" id="WP_158040648.1">
    <property type="nucleotide sequence ID" value="NZ_JACCFV010000001.1"/>
</dbReference>
<protein>
    <submittedName>
        <fullName evidence="11">MFS transporter</fullName>
    </submittedName>
</protein>
<feature type="region of interest" description="Disordered" evidence="8">
    <location>
        <begin position="1"/>
        <end position="23"/>
    </location>
</feature>
<dbReference type="Pfam" id="PF07690">
    <property type="entry name" value="MFS_1"/>
    <property type="match status" value="1"/>
</dbReference>
<feature type="transmembrane region" description="Helical" evidence="9">
    <location>
        <begin position="33"/>
        <end position="50"/>
    </location>
</feature>
<feature type="transmembrane region" description="Helical" evidence="9">
    <location>
        <begin position="249"/>
        <end position="270"/>
    </location>
</feature>
<keyword evidence="4" id="KW-1003">Cell membrane</keyword>
<feature type="transmembrane region" description="Helical" evidence="9">
    <location>
        <begin position="290"/>
        <end position="311"/>
    </location>
</feature>
<feature type="transmembrane region" description="Helical" evidence="9">
    <location>
        <begin position="126"/>
        <end position="147"/>
    </location>
</feature>
<dbReference type="NCBIfam" id="TIGR00711">
    <property type="entry name" value="efflux_EmrB"/>
    <property type="match status" value="1"/>
</dbReference>
<dbReference type="InterPro" id="IPR011701">
    <property type="entry name" value="MFS"/>
</dbReference>
<comment type="similarity">
    <text evidence="2">Belongs to the major facilitator superfamily. TCR/Tet family.</text>
</comment>
<organism evidence="11 12">
    <name type="scientific">Pseudoclavibacter chungangensis</name>
    <dbReference type="NCBI Taxonomy" id="587635"/>
    <lineage>
        <taxon>Bacteria</taxon>
        <taxon>Bacillati</taxon>
        <taxon>Actinomycetota</taxon>
        <taxon>Actinomycetes</taxon>
        <taxon>Micrococcales</taxon>
        <taxon>Microbacteriaceae</taxon>
        <taxon>Pseudoclavibacter</taxon>
    </lineage>
</organism>
<sequence>MSATVAGRSVSGEGREQHAGAPADGAAVPRRTLVLLFCSLMLAMLLASLNNTLLSSAVPTIVGELRGVEHMSWVITSFILASTIVMPIYGKLSDLFGRRPLLVTAILLFMAGSVIGALAQSIEVLVVARVVQGLGGGGLMILSQAAIADVVPARERGKYMGIMGGVFAFSSVAGPLLGGWLTEGPGWRWVFWFNLPLGLAALLGAIFLLRLPKRRRHDARVDLLGMIVLAAATTAIVLVSIWGGTTLAWNSPVLIALLGAGVLFAALFALVERRASEPIMPLAMFRDRNFVLTTIASLVIGIAMFGVLGYLPTYLQVETGIGAAAAGLLMIPMMGCLLTTSIVTGQIVSRTGRYKLMPLIGTIVLAAGLVGLSFIGVDTPVWVVCVALGVIGTGIGASNQILTLIVQNAFPNAMVGTATAANNYFRQVGATLGSAVVGALFASRLADRLSDRLPADGAVGDTSSFTPLVIAQLPEPIHSIVLEAYNSALLPVYLWIAPLVLLGFVAVLFVVERPLATTVDAERPEDEGHVNSLAVTHPELDGMPATGAVPVTDASARSRAERVGGGKERAVAPRRRPPGRATHRTAGAESERASCGRDAHTAPTRGGADCGGTGGQAPSAREGGRPPRATASERAD</sequence>
<feature type="compositionally biased region" description="Basic and acidic residues" evidence="8">
    <location>
        <begin position="556"/>
        <end position="571"/>
    </location>
</feature>
<accession>A0A7J5BTS9</accession>
<dbReference type="InterPro" id="IPR004638">
    <property type="entry name" value="EmrB-like"/>
</dbReference>
<dbReference type="EMBL" id="WBJZ01000010">
    <property type="protein sequence ID" value="KAB1656896.1"/>
    <property type="molecule type" value="Genomic_DNA"/>
</dbReference>
<dbReference type="OrthoDB" id="7375466at2"/>
<dbReference type="AlphaFoldDB" id="A0A7J5BTS9"/>
<evidence type="ECO:0000256" key="6">
    <source>
        <dbReference type="ARBA" id="ARBA00022989"/>
    </source>
</evidence>
<dbReference type="Gene3D" id="1.20.1720.10">
    <property type="entry name" value="Multidrug resistance protein D"/>
    <property type="match status" value="1"/>
</dbReference>
<feature type="transmembrane region" description="Helical" evidence="9">
    <location>
        <begin position="356"/>
        <end position="375"/>
    </location>
</feature>
<dbReference type="Proteomes" id="UP000467240">
    <property type="component" value="Unassembled WGS sequence"/>
</dbReference>
<dbReference type="InterPro" id="IPR036259">
    <property type="entry name" value="MFS_trans_sf"/>
</dbReference>
<evidence type="ECO:0000256" key="8">
    <source>
        <dbReference type="SAM" id="MobiDB-lite"/>
    </source>
</evidence>
<feature type="transmembrane region" description="Helical" evidence="9">
    <location>
        <begin position="427"/>
        <end position="446"/>
    </location>
</feature>
<feature type="transmembrane region" description="Helical" evidence="9">
    <location>
        <begin position="101"/>
        <end position="120"/>
    </location>
</feature>
<feature type="compositionally biased region" description="Basic and acidic residues" evidence="8">
    <location>
        <begin position="589"/>
        <end position="600"/>
    </location>
</feature>
<comment type="caution">
    <text evidence="11">The sequence shown here is derived from an EMBL/GenBank/DDBJ whole genome shotgun (WGS) entry which is preliminary data.</text>
</comment>
<keyword evidence="6 9" id="KW-1133">Transmembrane helix</keyword>
<feature type="transmembrane region" description="Helical" evidence="9">
    <location>
        <begin position="381"/>
        <end position="406"/>
    </location>
</feature>
<gene>
    <name evidence="11" type="ORF">F8O01_09645</name>
</gene>
<reference evidence="11 12" key="1">
    <citation type="submission" date="2019-09" db="EMBL/GenBank/DDBJ databases">
        <title>Phylogeny of genus Pseudoclavibacter and closely related genus.</title>
        <authorList>
            <person name="Li Y."/>
        </authorList>
    </citation>
    <scope>NUCLEOTIDE SEQUENCE [LARGE SCALE GENOMIC DNA]</scope>
    <source>
        <strain evidence="11 12">DSM 23821</strain>
    </source>
</reference>
<feature type="transmembrane region" description="Helical" evidence="9">
    <location>
        <begin position="70"/>
        <end position="89"/>
    </location>
</feature>
<evidence type="ECO:0000256" key="2">
    <source>
        <dbReference type="ARBA" id="ARBA00007520"/>
    </source>
</evidence>
<evidence type="ECO:0000256" key="5">
    <source>
        <dbReference type="ARBA" id="ARBA00022692"/>
    </source>
</evidence>
<keyword evidence="3" id="KW-0813">Transport</keyword>
<feature type="transmembrane region" description="Helical" evidence="9">
    <location>
        <begin position="189"/>
        <end position="211"/>
    </location>
</feature>
<feature type="transmembrane region" description="Helical" evidence="9">
    <location>
        <begin position="159"/>
        <end position="177"/>
    </location>
</feature>
<evidence type="ECO:0000256" key="7">
    <source>
        <dbReference type="ARBA" id="ARBA00023136"/>
    </source>
</evidence>
<feature type="transmembrane region" description="Helical" evidence="9">
    <location>
        <begin position="223"/>
        <end position="243"/>
    </location>
</feature>
<evidence type="ECO:0000313" key="11">
    <source>
        <dbReference type="EMBL" id="KAB1656896.1"/>
    </source>
</evidence>
<evidence type="ECO:0000256" key="3">
    <source>
        <dbReference type="ARBA" id="ARBA00022448"/>
    </source>
</evidence>
<evidence type="ECO:0000259" key="10">
    <source>
        <dbReference type="PROSITE" id="PS50850"/>
    </source>
</evidence>
<comment type="subcellular location">
    <subcellularLocation>
        <location evidence="1">Cell membrane</location>
        <topology evidence="1">Multi-pass membrane protein</topology>
    </subcellularLocation>
</comment>
<dbReference type="Gene3D" id="1.20.1250.20">
    <property type="entry name" value="MFS general substrate transporter like domains"/>
    <property type="match status" value="1"/>
</dbReference>
<name>A0A7J5BTS9_9MICO</name>
<dbReference type="SUPFAM" id="SSF103473">
    <property type="entry name" value="MFS general substrate transporter"/>
    <property type="match status" value="1"/>
</dbReference>
<proteinExistence type="inferred from homology"/>
<evidence type="ECO:0000313" key="12">
    <source>
        <dbReference type="Proteomes" id="UP000467240"/>
    </source>
</evidence>
<dbReference type="CDD" id="cd17502">
    <property type="entry name" value="MFS_Azr1_MDR_like"/>
    <property type="match status" value="1"/>
</dbReference>
<feature type="domain" description="Major facilitator superfamily (MFS) profile" evidence="10">
    <location>
        <begin position="36"/>
        <end position="515"/>
    </location>
</feature>
<dbReference type="PROSITE" id="PS50850">
    <property type="entry name" value="MFS"/>
    <property type="match status" value="1"/>
</dbReference>
<keyword evidence="7 9" id="KW-0472">Membrane</keyword>
<keyword evidence="12" id="KW-1185">Reference proteome</keyword>
<feature type="transmembrane region" description="Helical" evidence="9">
    <location>
        <begin position="323"/>
        <end position="344"/>
    </location>
</feature>
<dbReference type="PANTHER" id="PTHR23501">
    <property type="entry name" value="MAJOR FACILITATOR SUPERFAMILY"/>
    <property type="match status" value="1"/>
</dbReference>